<accession>A0A8J2LTG3</accession>
<dbReference type="AlphaFoldDB" id="A0A8J2LTG3"/>
<evidence type="ECO:0000313" key="3">
    <source>
        <dbReference type="Proteomes" id="UP000708208"/>
    </source>
</evidence>
<feature type="compositionally biased region" description="Polar residues" evidence="1">
    <location>
        <begin position="177"/>
        <end position="190"/>
    </location>
</feature>
<sequence>LGLATWSVSKSGSASINENVCQTSPRPGCCMHCHCVHVCRTPSIIINIRFTSPVLEPKFQSVFDAQPANQPQKTGLSSEQFLRRTENLGDDALLITKAEPGQEYVYIHQEIKQGGESTIPTESLTSLNQKPSGRKPFALLRQSSGNKLNISPVFPDSNNARNTLNGNSQVSILSDISNQDESSDATTPSPFVSGADEEAEAVTIESVQDDDVPVTTFPPAQEKKGRMIINVVTSAPRFVVENTTTPVPATTTVVPKAKPQERPAQADVSEDDENLVVDAFHRNGHFPDFEDSPAHLHTAESAQPARVNVRPASSGKDYEY</sequence>
<organism evidence="2 3">
    <name type="scientific">Allacma fusca</name>
    <dbReference type="NCBI Taxonomy" id="39272"/>
    <lineage>
        <taxon>Eukaryota</taxon>
        <taxon>Metazoa</taxon>
        <taxon>Ecdysozoa</taxon>
        <taxon>Arthropoda</taxon>
        <taxon>Hexapoda</taxon>
        <taxon>Collembola</taxon>
        <taxon>Symphypleona</taxon>
        <taxon>Sminthuridae</taxon>
        <taxon>Allacma</taxon>
    </lineage>
</organism>
<protein>
    <submittedName>
        <fullName evidence="2">Uncharacterized protein</fullName>
    </submittedName>
</protein>
<dbReference type="Proteomes" id="UP000708208">
    <property type="component" value="Unassembled WGS sequence"/>
</dbReference>
<gene>
    <name evidence="2" type="ORF">AFUS01_LOCUS45529</name>
</gene>
<feature type="non-terminal residue" evidence="2">
    <location>
        <position position="1"/>
    </location>
</feature>
<reference evidence="2" key="1">
    <citation type="submission" date="2021-06" db="EMBL/GenBank/DDBJ databases">
        <authorList>
            <person name="Hodson N. C."/>
            <person name="Mongue J. A."/>
            <person name="Jaron S. K."/>
        </authorList>
    </citation>
    <scope>NUCLEOTIDE SEQUENCE</scope>
</reference>
<feature type="region of interest" description="Disordered" evidence="1">
    <location>
        <begin position="283"/>
        <end position="320"/>
    </location>
</feature>
<proteinExistence type="predicted"/>
<evidence type="ECO:0000313" key="2">
    <source>
        <dbReference type="EMBL" id="CAG7836272.1"/>
    </source>
</evidence>
<name>A0A8J2LTG3_9HEXA</name>
<dbReference type="EMBL" id="CAJVCH010570958">
    <property type="protein sequence ID" value="CAG7836272.1"/>
    <property type="molecule type" value="Genomic_DNA"/>
</dbReference>
<dbReference type="OrthoDB" id="10682482at2759"/>
<comment type="caution">
    <text evidence="2">The sequence shown here is derived from an EMBL/GenBank/DDBJ whole genome shotgun (WGS) entry which is preliminary data.</text>
</comment>
<feature type="compositionally biased region" description="Polar residues" evidence="1">
    <location>
        <begin position="115"/>
        <end position="131"/>
    </location>
</feature>
<feature type="compositionally biased region" description="Basic and acidic residues" evidence="1">
    <location>
        <begin position="283"/>
        <end position="298"/>
    </location>
</feature>
<feature type="non-terminal residue" evidence="2">
    <location>
        <position position="320"/>
    </location>
</feature>
<evidence type="ECO:0000256" key="1">
    <source>
        <dbReference type="SAM" id="MobiDB-lite"/>
    </source>
</evidence>
<feature type="region of interest" description="Disordered" evidence="1">
    <location>
        <begin position="177"/>
        <end position="198"/>
    </location>
</feature>
<feature type="region of interest" description="Disordered" evidence="1">
    <location>
        <begin position="115"/>
        <end position="137"/>
    </location>
</feature>
<keyword evidence="3" id="KW-1185">Reference proteome</keyword>